<dbReference type="GO" id="GO:0008999">
    <property type="term" value="F:protein-N-terminal-alanine acetyltransferase activity"/>
    <property type="evidence" value="ECO:0007669"/>
    <property type="project" value="TreeGrafter"/>
</dbReference>
<dbReference type="PROSITE" id="PS51186">
    <property type="entry name" value="GNAT"/>
    <property type="match status" value="1"/>
</dbReference>
<reference evidence="2 3" key="1">
    <citation type="submission" date="2017-07" db="EMBL/GenBank/DDBJ databases">
        <title>Isolation and development of strain Bacillus megaterium SR7 for enhanced growth and metabolite production under supercritical carbon dioxide.</title>
        <authorList>
            <person name="Freedman A.J.E."/>
            <person name="Peet K.C."/>
            <person name="Boock J.T."/>
            <person name="Penn K."/>
            <person name="Prather K.L.J."/>
            <person name="Thompson J.R."/>
        </authorList>
    </citation>
    <scope>NUCLEOTIDE SEQUENCE [LARGE SCALE GENOMIC DNA]</scope>
    <source>
        <strain evidence="2 3">SR7</strain>
    </source>
</reference>
<dbReference type="Proteomes" id="UP000253834">
    <property type="component" value="Chromosome"/>
</dbReference>
<dbReference type="PANTHER" id="PTHR43792:SF9">
    <property type="entry name" value="RIBOSOMAL-PROTEIN-ALANINE ACETYLTRANSFERASE"/>
    <property type="match status" value="1"/>
</dbReference>
<dbReference type="RefSeq" id="WP_114894636.1">
    <property type="nucleotide sequence ID" value="NZ_CP022674.1"/>
</dbReference>
<evidence type="ECO:0000313" key="2">
    <source>
        <dbReference type="EMBL" id="AXI28338.1"/>
    </source>
</evidence>
<dbReference type="Pfam" id="PF13302">
    <property type="entry name" value="Acetyltransf_3"/>
    <property type="match status" value="1"/>
</dbReference>
<dbReference type="InterPro" id="IPR000182">
    <property type="entry name" value="GNAT_dom"/>
</dbReference>
<dbReference type="EMBL" id="CP022674">
    <property type="protein sequence ID" value="AXI28338.1"/>
    <property type="molecule type" value="Genomic_DNA"/>
</dbReference>
<feature type="domain" description="N-acetyltransferase" evidence="1">
    <location>
        <begin position="3"/>
        <end position="161"/>
    </location>
</feature>
<dbReference type="GO" id="GO:0005737">
    <property type="term" value="C:cytoplasm"/>
    <property type="evidence" value="ECO:0007669"/>
    <property type="project" value="TreeGrafter"/>
</dbReference>
<protein>
    <submittedName>
        <fullName evidence="2">GNAT family N-acetyltransferase</fullName>
    </submittedName>
</protein>
<dbReference type="PANTHER" id="PTHR43792">
    <property type="entry name" value="GNAT FAMILY, PUTATIVE (AFU_ORTHOLOGUE AFUA_3G00765)-RELATED-RELATED"/>
    <property type="match status" value="1"/>
</dbReference>
<dbReference type="InterPro" id="IPR051531">
    <property type="entry name" value="N-acetyltransferase"/>
</dbReference>
<evidence type="ECO:0000259" key="1">
    <source>
        <dbReference type="PROSITE" id="PS51186"/>
    </source>
</evidence>
<proteinExistence type="predicted"/>
<dbReference type="SUPFAM" id="SSF55729">
    <property type="entry name" value="Acyl-CoA N-acyltransferases (Nat)"/>
    <property type="match status" value="1"/>
</dbReference>
<name>A0AA86HXI3_PRIMG</name>
<gene>
    <name evidence="2" type="ORF">CIB87_04625</name>
</gene>
<accession>A0AA86HXI3</accession>
<dbReference type="InterPro" id="IPR016181">
    <property type="entry name" value="Acyl_CoA_acyltransferase"/>
</dbReference>
<organism evidence="2 3">
    <name type="scientific">Priestia megaterium</name>
    <name type="common">Bacillus megaterium</name>
    <dbReference type="NCBI Taxonomy" id="1404"/>
    <lineage>
        <taxon>Bacteria</taxon>
        <taxon>Bacillati</taxon>
        <taxon>Bacillota</taxon>
        <taxon>Bacilli</taxon>
        <taxon>Bacillales</taxon>
        <taxon>Bacillaceae</taxon>
        <taxon>Priestia</taxon>
    </lineage>
</organism>
<evidence type="ECO:0000313" key="3">
    <source>
        <dbReference type="Proteomes" id="UP000253834"/>
    </source>
</evidence>
<dbReference type="Gene3D" id="3.40.630.30">
    <property type="match status" value="1"/>
</dbReference>
<dbReference type="AlphaFoldDB" id="A0AA86HXI3"/>
<sequence>MRVYLSPLQKKDASKVFAYWSDEEVTRYMNIEPFTTLYQAESMIALLQSLMKEGKATRYAIRLKTSDEIIGTCGLNRIDYGKKQAEIGYDLGRPFWKKGLMTEALCLLLEKAFEEFYIQEIEAKVDPNNKDSITLLKKFSFQLEEAYESDDCTCLYTVNKEKVSTILSGCSKGKK</sequence>